<keyword evidence="2" id="KW-1185">Reference proteome</keyword>
<reference evidence="1 2" key="1">
    <citation type="submission" date="2019-07" db="EMBL/GenBank/DDBJ databases">
        <title>Whole genome shotgun sequence of Segetibacter aerophilus NBRC 106135.</title>
        <authorList>
            <person name="Hosoyama A."/>
            <person name="Uohara A."/>
            <person name="Ohji S."/>
            <person name="Ichikawa N."/>
        </authorList>
    </citation>
    <scope>NUCLEOTIDE SEQUENCE [LARGE SCALE GENOMIC DNA]</scope>
    <source>
        <strain evidence="1 2">NBRC 106135</strain>
    </source>
</reference>
<comment type="caution">
    <text evidence="1">The sequence shown here is derived from an EMBL/GenBank/DDBJ whole genome shotgun (WGS) entry which is preliminary data.</text>
</comment>
<dbReference type="Gene3D" id="1.20.1260.10">
    <property type="match status" value="1"/>
</dbReference>
<dbReference type="CDD" id="cd07909">
    <property type="entry name" value="YciF"/>
    <property type="match status" value="1"/>
</dbReference>
<sequence>MAKSVIGKHVGAGAANSLLKEFFVDELKDIYYAEKQIAKTLPKMKKAATSEELKTAFESHKTMTEEQVDRLEKVFELLGEKAKGKTCEAIEGIIKEGEGIIADTESNTATRDVGLIFAAQKVEHYEIATYGGLAQLAETLGLSEVAQLLHTTLEEEKQTDVLLTKIAENNVNYEASEEKA</sequence>
<dbReference type="InterPro" id="IPR012347">
    <property type="entry name" value="Ferritin-like"/>
</dbReference>
<dbReference type="OrthoDB" id="9795056at2"/>
<dbReference type="Proteomes" id="UP000321513">
    <property type="component" value="Unassembled WGS sequence"/>
</dbReference>
<gene>
    <name evidence="1" type="ORF">SAE01_15740</name>
</gene>
<dbReference type="PANTHER" id="PTHR30565">
    <property type="entry name" value="PROTEIN YCIF"/>
    <property type="match status" value="1"/>
</dbReference>
<accession>A0A512BAU5</accession>
<dbReference type="Pfam" id="PF05974">
    <property type="entry name" value="DUF892"/>
    <property type="match status" value="1"/>
</dbReference>
<dbReference type="SUPFAM" id="SSF47240">
    <property type="entry name" value="Ferritin-like"/>
    <property type="match status" value="1"/>
</dbReference>
<evidence type="ECO:0000313" key="2">
    <source>
        <dbReference type="Proteomes" id="UP000321513"/>
    </source>
</evidence>
<name>A0A512BAU5_9BACT</name>
<protein>
    <submittedName>
        <fullName evidence="1">YciE/YciF family protein</fullName>
    </submittedName>
</protein>
<dbReference type="EMBL" id="BJYT01000005">
    <property type="protein sequence ID" value="GEO09078.1"/>
    <property type="molecule type" value="Genomic_DNA"/>
</dbReference>
<evidence type="ECO:0000313" key="1">
    <source>
        <dbReference type="EMBL" id="GEO09078.1"/>
    </source>
</evidence>
<dbReference type="PANTHER" id="PTHR30565:SF9">
    <property type="entry name" value="PROTEIN YCIF"/>
    <property type="match status" value="1"/>
</dbReference>
<dbReference type="AlphaFoldDB" id="A0A512BAU5"/>
<organism evidence="1 2">
    <name type="scientific">Segetibacter aerophilus</name>
    <dbReference type="NCBI Taxonomy" id="670293"/>
    <lineage>
        <taxon>Bacteria</taxon>
        <taxon>Pseudomonadati</taxon>
        <taxon>Bacteroidota</taxon>
        <taxon>Chitinophagia</taxon>
        <taxon>Chitinophagales</taxon>
        <taxon>Chitinophagaceae</taxon>
        <taxon>Segetibacter</taxon>
    </lineage>
</organism>
<proteinExistence type="predicted"/>
<dbReference type="InterPro" id="IPR010287">
    <property type="entry name" value="DUF892_YciF-like"/>
</dbReference>
<dbReference type="RefSeq" id="WP_147203209.1">
    <property type="nucleotide sequence ID" value="NZ_BJYT01000005.1"/>
</dbReference>
<dbReference type="InterPro" id="IPR009078">
    <property type="entry name" value="Ferritin-like_SF"/>
</dbReference>
<dbReference type="InterPro" id="IPR047114">
    <property type="entry name" value="YciF"/>
</dbReference>